<gene>
    <name evidence="2" type="ORF">UR67_C0004G0029</name>
</gene>
<protein>
    <submittedName>
        <fullName evidence="2">Uncharacterized protein</fullName>
    </submittedName>
</protein>
<dbReference type="AlphaFoldDB" id="A0A0G0EQP0"/>
<dbReference type="EMBL" id="LBQB01000004">
    <property type="protein sequence ID" value="KKP69632.1"/>
    <property type="molecule type" value="Genomic_DNA"/>
</dbReference>
<organism evidence="2 3">
    <name type="scientific">candidate division CPR3 bacterium GW2011_GWF2_35_18</name>
    <dbReference type="NCBI Taxonomy" id="1618350"/>
    <lineage>
        <taxon>Bacteria</taxon>
        <taxon>Bacteria division CPR3</taxon>
    </lineage>
</organism>
<sequence>MTQRGNFEKSGVPGQGETYLGVTDGSPWNPESLAGDQRTSFQMEIDQLMAEAESGGRQVESYTTELNSEGEWGVTVSEASSQVVETTTVSGMQEKVVVTQSSPFGVSVESEKQEAVISAAGTIFDRSAKPQEVNPTETGAHAHREHKS</sequence>
<feature type="region of interest" description="Disordered" evidence="1">
    <location>
        <begin position="123"/>
        <end position="148"/>
    </location>
</feature>
<proteinExistence type="predicted"/>
<accession>A0A0G0EQP0</accession>
<dbReference type="Proteomes" id="UP000034581">
    <property type="component" value="Unassembled WGS sequence"/>
</dbReference>
<evidence type="ECO:0000256" key="1">
    <source>
        <dbReference type="SAM" id="MobiDB-lite"/>
    </source>
</evidence>
<evidence type="ECO:0000313" key="3">
    <source>
        <dbReference type="Proteomes" id="UP000034581"/>
    </source>
</evidence>
<reference evidence="2 3" key="1">
    <citation type="journal article" date="2015" name="Nature">
        <title>rRNA introns, odd ribosomes, and small enigmatic genomes across a large radiation of phyla.</title>
        <authorList>
            <person name="Brown C.T."/>
            <person name="Hug L.A."/>
            <person name="Thomas B.C."/>
            <person name="Sharon I."/>
            <person name="Castelle C.J."/>
            <person name="Singh A."/>
            <person name="Wilkins M.J."/>
            <person name="Williams K.H."/>
            <person name="Banfield J.F."/>
        </authorList>
    </citation>
    <scope>NUCLEOTIDE SEQUENCE [LARGE SCALE GENOMIC DNA]</scope>
</reference>
<name>A0A0G0EQP0_UNCC3</name>
<dbReference type="STRING" id="1618350.UR67_C0004G0029"/>
<comment type="caution">
    <text evidence="2">The sequence shown here is derived from an EMBL/GenBank/DDBJ whole genome shotgun (WGS) entry which is preliminary data.</text>
</comment>
<feature type="region of interest" description="Disordered" evidence="1">
    <location>
        <begin position="1"/>
        <end position="33"/>
    </location>
</feature>
<evidence type="ECO:0000313" key="2">
    <source>
        <dbReference type="EMBL" id="KKP69632.1"/>
    </source>
</evidence>